<dbReference type="PATRIC" id="fig|226910.6.peg.3689"/>
<protein>
    <submittedName>
        <fullName evidence="2">Uncharacterized protein</fullName>
    </submittedName>
</protein>
<keyword evidence="3" id="KW-1185">Reference proteome</keyword>
<evidence type="ECO:0000313" key="2">
    <source>
        <dbReference type="EMBL" id="KIH82563.1"/>
    </source>
</evidence>
<dbReference type="EMBL" id="JXDG01000048">
    <property type="protein sequence ID" value="KIH82563.1"/>
    <property type="molecule type" value="Genomic_DNA"/>
</dbReference>
<dbReference type="Proteomes" id="UP000031535">
    <property type="component" value="Unassembled WGS sequence"/>
</dbReference>
<evidence type="ECO:0000313" key="3">
    <source>
        <dbReference type="Proteomes" id="UP000031535"/>
    </source>
</evidence>
<proteinExistence type="predicted"/>
<reference evidence="2 3" key="1">
    <citation type="submission" date="2015-01" db="EMBL/GenBank/DDBJ databases">
        <title>Complete genome of Pseudomonas batumici UCM B-321 producer of the batumin antibiotic with strong antistaphilococcal and potential anticancer activity.</title>
        <authorList>
            <person name="Klochko V.V."/>
            <person name="Zelena L.B."/>
            <person name="Elena K.A."/>
            <person name="Reva O.N."/>
        </authorList>
    </citation>
    <scope>NUCLEOTIDE SEQUENCE [LARGE SCALE GENOMIC DNA]</scope>
    <source>
        <strain evidence="2 3">UCM B-321</strain>
    </source>
</reference>
<gene>
    <name evidence="2" type="ORF">UCMB321_3698</name>
</gene>
<name>A0A0C2EVA3_9PSED</name>
<accession>A0A0C2EVA3</accession>
<organism evidence="2 3">
    <name type="scientific">Pseudomonas batumici</name>
    <dbReference type="NCBI Taxonomy" id="226910"/>
    <lineage>
        <taxon>Bacteria</taxon>
        <taxon>Pseudomonadati</taxon>
        <taxon>Pseudomonadota</taxon>
        <taxon>Gammaproteobacteria</taxon>
        <taxon>Pseudomonadales</taxon>
        <taxon>Pseudomonadaceae</taxon>
        <taxon>Pseudomonas</taxon>
    </lineage>
</organism>
<dbReference type="AlphaFoldDB" id="A0A0C2EVA3"/>
<comment type="caution">
    <text evidence="2">The sequence shown here is derived from an EMBL/GenBank/DDBJ whole genome shotgun (WGS) entry which is preliminary data.</text>
</comment>
<evidence type="ECO:0000256" key="1">
    <source>
        <dbReference type="SAM" id="MobiDB-lite"/>
    </source>
</evidence>
<feature type="region of interest" description="Disordered" evidence="1">
    <location>
        <begin position="34"/>
        <end position="55"/>
    </location>
</feature>
<sequence>MSLVAIIVLLVLGWVTVAAAMLWGVLRVSRRHHTPALPAQPKSSEKSQARTAIAH</sequence>
<dbReference type="RefSeq" id="WP_167337449.1">
    <property type="nucleotide sequence ID" value="NZ_JXDG01000048.1"/>
</dbReference>